<protein>
    <submittedName>
        <fullName evidence="1">Uncharacterized protein</fullName>
    </submittedName>
</protein>
<evidence type="ECO:0000313" key="2">
    <source>
        <dbReference type="Proteomes" id="UP001152888"/>
    </source>
</evidence>
<reference evidence="1" key="1">
    <citation type="submission" date="2022-03" db="EMBL/GenBank/DDBJ databases">
        <authorList>
            <person name="Sayadi A."/>
        </authorList>
    </citation>
    <scope>NUCLEOTIDE SEQUENCE</scope>
</reference>
<sequence length="163" mass="18973">MKSILLVIKTEAVENENGVQHNGSGRKKHDTMTLIPTLMVSKSPVSMAEIKKLSCKDIPFEDLRRCRQKFYSQKDKVKQDTKLSHLIEIGTPRRKKRSDQSFTRNRNITLSTERWREDEELQWLRPIFPEPLEELQENSDEDNDEDNAQEVCNCIEDDGGVKV</sequence>
<dbReference type="EMBL" id="CAKOFQ010007887">
    <property type="protein sequence ID" value="CAH2009524.1"/>
    <property type="molecule type" value="Genomic_DNA"/>
</dbReference>
<gene>
    <name evidence="1" type="ORF">ACAOBT_LOCUS30920</name>
</gene>
<organism evidence="1 2">
    <name type="scientific">Acanthoscelides obtectus</name>
    <name type="common">Bean weevil</name>
    <name type="synonym">Bruchus obtectus</name>
    <dbReference type="NCBI Taxonomy" id="200917"/>
    <lineage>
        <taxon>Eukaryota</taxon>
        <taxon>Metazoa</taxon>
        <taxon>Ecdysozoa</taxon>
        <taxon>Arthropoda</taxon>
        <taxon>Hexapoda</taxon>
        <taxon>Insecta</taxon>
        <taxon>Pterygota</taxon>
        <taxon>Neoptera</taxon>
        <taxon>Endopterygota</taxon>
        <taxon>Coleoptera</taxon>
        <taxon>Polyphaga</taxon>
        <taxon>Cucujiformia</taxon>
        <taxon>Chrysomeloidea</taxon>
        <taxon>Chrysomelidae</taxon>
        <taxon>Bruchinae</taxon>
        <taxon>Bruchini</taxon>
        <taxon>Acanthoscelides</taxon>
    </lineage>
</organism>
<dbReference type="Proteomes" id="UP001152888">
    <property type="component" value="Unassembled WGS sequence"/>
</dbReference>
<comment type="caution">
    <text evidence="1">The sequence shown here is derived from an EMBL/GenBank/DDBJ whole genome shotgun (WGS) entry which is preliminary data.</text>
</comment>
<name>A0A9P0Q3L0_ACAOB</name>
<keyword evidence="2" id="KW-1185">Reference proteome</keyword>
<dbReference type="OrthoDB" id="6776028at2759"/>
<dbReference type="AlphaFoldDB" id="A0A9P0Q3L0"/>
<proteinExistence type="predicted"/>
<accession>A0A9P0Q3L0</accession>
<evidence type="ECO:0000313" key="1">
    <source>
        <dbReference type="EMBL" id="CAH2009524.1"/>
    </source>
</evidence>